<dbReference type="PANTHER" id="PTHR30081">
    <property type="entry name" value="PROTEIN-EXPORT MEMBRANE PROTEIN SEC"/>
    <property type="match status" value="1"/>
</dbReference>
<dbReference type="Pfam" id="PF07549">
    <property type="entry name" value="Sec_GG"/>
    <property type="match status" value="1"/>
</dbReference>
<dbReference type="GO" id="GO:0015450">
    <property type="term" value="F:protein-transporting ATPase activity"/>
    <property type="evidence" value="ECO:0007669"/>
    <property type="project" value="InterPro"/>
</dbReference>
<feature type="transmembrane region" description="Helical" evidence="10">
    <location>
        <begin position="270"/>
        <end position="293"/>
    </location>
</feature>
<keyword evidence="9 10" id="KW-0472">Membrane</keyword>
<keyword evidence="3 10" id="KW-1003">Cell membrane</keyword>
<evidence type="ECO:0000313" key="12">
    <source>
        <dbReference type="EMBL" id="PIR95330.1"/>
    </source>
</evidence>
<evidence type="ECO:0000256" key="4">
    <source>
        <dbReference type="ARBA" id="ARBA00022519"/>
    </source>
</evidence>
<gene>
    <name evidence="10 12" type="primary">secF</name>
    <name evidence="12" type="ORF">COT93_03210</name>
</gene>
<dbReference type="GO" id="GO:0065002">
    <property type="term" value="P:intracellular protein transmembrane transport"/>
    <property type="evidence" value="ECO:0007669"/>
    <property type="project" value="UniProtKB-UniRule"/>
</dbReference>
<proteinExistence type="inferred from homology"/>
<accession>A0A2H0VAI0</accession>
<dbReference type="GO" id="GO:0006605">
    <property type="term" value="P:protein targeting"/>
    <property type="evidence" value="ECO:0007669"/>
    <property type="project" value="UniProtKB-UniRule"/>
</dbReference>
<evidence type="ECO:0000256" key="1">
    <source>
        <dbReference type="ARBA" id="ARBA00004651"/>
    </source>
</evidence>
<keyword evidence="6 10" id="KW-0653">Protein transport</keyword>
<feature type="transmembrane region" description="Helical" evidence="10">
    <location>
        <begin position="160"/>
        <end position="182"/>
    </location>
</feature>
<evidence type="ECO:0000256" key="6">
    <source>
        <dbReference type="ARBA" id="ARBA00022927"/>
    </source>
</evidence>
<evidence type="ECO:0000256" key="7">
    <source>
        <dbReference type="ARBA" id="ARBA00022989"/>
    </source>
</evidence>
<sequence>MIRIIQSRKIFLSFAAIALAVAIYALVAWGLRLGLDFTGGSLLEVSYTNYQPSLTEVQGALSSTDLSGIVVQPTADSVLIRFQENTEEAHQAAVTGLQELATGKDGVEFKELQFESVGPSIGQELKQKSFNAIALALIMIILYITLTFRKVSRPVASWKFGLVAISALAYNIIFTLGAFAALGHFQGVEINTPFIAALLTIIGYDINDTIIVFDRIRENLPKSQENFEDTVNRSVNQTLSRSINTSFTVLLALFAIFFFGGASIRDFTLAMIIGVTVGAYTSIFFASPILVMWDNFSRRQK</sequence>
<feature type="transmembrane region" description="Helical" evidence="10">
    <location>
        <begin position="243"/>
        <end position="264"/>
    </location>
</feature>
<dbReference type="InterPro" id="IPR005665">
    <property type="entry name" value="SecF_bac"/>
</dbReference>
<dbReference type="PANTHER" id="PTHR30081:SF8">
    <property type="entry name" value="PROTEIN TRANSLOCASE SUBUNIT SECF"/>
    <property type="match status" value="1"/>
</dbReference>
<dbReference type="Proteomes" id="UP000229972">
    <property type="component" value="Unassembled WGS sequence"/>
</dbReference>
<dbReference type="InterPro" id="IPR048634">
    <property type="entry name" value="SecD_SecF_C"/>
</dbReference>
<feature type="transmembrane region" description="Helical" evidence="10">
    <location>
        <begin position="12"/>
        <end position="31"/>
    </location>
</feature>
<protein>
    <recommendedName>
        <fullName evidence="10">Protein-export membrane protein SecF</fullName>
    </recommendedName>
</protein>
<dbReference type="SUPFAM" id="SSF82866">
    <property type="entry name" value="Multidrug efflux transporter AcrB transmembrane domain"/>
    <property type="match status" value="1"/>
</dbReference>
<comment type="function">
    <text evidence="10">Part of the Sec protein translocase complex. Interacts with the SecYEG preprotein conducting channel. SecDF uses the proton motive force (PMF) to complete protein translocation after the ATP-dependent function of SecA.</text>
</comment>
<dbReference type="GO" id="GO:0005886">
    <property type="term" value="C:plasma membrane"/>
    <property type="evidence" value="ECO:0007669"/>
    <property type="project" value="UniProtKB-SubCell"/>
</dbReference>
<dbReference type="InterPro" id="IPR022645">
    <property type="entry name" value="SecD/SecF_bac"/>
</dbReference>
<dbReference type="InterPro" id="IPR022646">
    <property type="entry name" value="SecD/SecF_CS"/>
</dbReference>
<dbReference type="Pfam" id="PF02355">
    <property type="entry name" value="SecD_SecF_C"/>
    <property type="match status" value="1"/>
</dbReference>
<evidence type="ECO:0000256" key="9">
    <source>
        <dbReference type="ARBA" id="ARBA00023136"/>
    </source>
</evidence>
<comment type="subunit">
    <text evidence="10">Forms a complex with SecD. Part of the essential Sec protein translocation apparatus which comprises SecA, SecYEG and auxiliary proteins SecDF. Other proteins may also be involved.</text>
</comment>
<evidence type="ECO:0000256" key="5">
    <source>
        <dbReference type="ARBA" id="ARBA00022692"/>
    </source>
</evidence>
<dbReference type="GO" id="GO:0043952">
    <property type="term" value="P:protein transport by the Sec complex"/>
    <property type="evidence" value="ECO:0007669"/>
    <property type="project" value="UniProtKB-UniRule"/>
</dbReference>
<dbReference type="EMBL" id="PFAL01000029">
    <property type="protein sequence ID" value="PIR95330.1"/>
    <property type="molecule type" value="Genomic_DNA"/>
</dbReference>
<keyword evidence="4" id="KW-0997">Cell inner membrane</keyword>
<evidence type="ECO:0000259" key="11">
    <source>
        <dbReference type="PROSITE" id="PS50156"/>
    </source>
</evidence>
<evidence type="ECO:0000256" key="10">
    <source>
        <dbReference type="HAMAP-Rule" id="MF_01464"/>
    </source>
</evidence>
<evidence type="ECO:0000256" key="3">
    <source>
        <dbReference type="ARBA" id="ARBA00022475"/>
    </source>
</evidence>
<keyword evidence="8 10" id="KW-0811">Translocation</keyword>
<dbReference type="InterPro" id="IPR022813">
    <property type="entry name" value="SecD/SecF_arch_bac"/>
</dbReference>
<feature type="domain" description="SSD" evidence="11">
    <location>
        <begin position="129"/>
        <end position="292"/>
    </location>
</feature>
<reference evidence="13" key="1">
    <citation type="submission" date="2017-09" db="EMBL/GenBank/DDBJ databases">
        <title>Depth-based differentiation of microbial function through sediment-hosted aquifers and enrichment of novel symbionts in the deep terrestrial subsurface.</title>
        <authorList>
            <person name="Probst A.J."/>
            <person name="Ladd B."/>
            <person name="Jarett J.K."/>
            <person name="Geller-Mcgrath D.E."/>
            <person name="Sieber C.M.K."/>
            <person name="Emerson J.B."/>
            <person name="Anantharaman K."/>
            <person name="Thomas B.C."/>
            <person name="Malmstrom R."/>
            <person name="Stieglmeier M."/>
            <person name="Klingl A."/>
            <person name="Woyke T."/>
            <person name="Ryan C.M."/>
            <person name="Banfield J.F."/>
        </authorList>
    </citation>
    <scope>NUCLEOTIDE SEQUENCE [LARGE SCALE GENOMIC DNA]</scope>
</reference>
<dbReference type="HAMAP" id="MF_01464_B">
    <property type="entry name" value="SecF_B"/>
    <property type="match status" value="1"/>
</dbReference>
<dbReference type="AlphaFoldDB" id="A0A2H0VAI0"/>
<evidence type="ECO:0000256" key="2">
    <source>
        <dbReference type="ARBA" id="ARBA00022448"/>
    </source>
</evidence>
<name>A0A2H0VAI0_9BACT</name>
<dbReference type="PROSITE" id="PS50156">
    <property type="entry name" value="SSD"/>
    <property type="match status" value="1"/>
</dbReference>
<dbReference type="Gene3D" id="1.20.1640.10">
    <property type="entry name" value="Multidrug efflux transporter AcrB transmembrane domain"/>
    <property type="match status" value="1"/>
</dbReference>
<evidence type="ECO:0000313" key="13">
    <source>
        <dbReference type="Proteomes" id="UP000229972"/>
    </source>
</evidence>
<comment type="subcellular location">
    <subcellularLocation>
        <location evidence="1 10">Cell membrane</location>
        <topology evidence="1 10">Multi-pass membrane protein</topology>
    </subcellularLocation>
</comment>
<keyword evidence="2 10" id="KW-0813">Transport</keyword>
<feature type="transmembrane region" description="Helical" evidence="10">
    <location>
        <begin position="194"/>
        <end position="213"/>
    </location>
</feature>
<feature type="transmembrane region" description="Helical" evidence="10">
    <location>
        <begin position="129"/>
        <end position="148"/>
    </location>
</feature>
<dbReference type="NCBIfam" id="TIGR00966">
    <property type="entry name" value="transloc_SecF"/>
    <property type="match status" value="1"/>
</dbReference>
<keyword evidence="5 10" id="KW-0812">Transmembrane</keyword>
<comment type="similarity">
    <text evidence="10">Belongs to the SecD/SecF family. SecF subfamily.</text>
</comment>
<evidence type="ECO:0000256" key="8">
    <source>
        <dbReference type="ARBA" id="ARBA00023010"/>
    </source>
</evidence>
<dbReference type="NCBIfam" id="TIGR00916">
    <property type="entry name" value="2A0604s01"/>
    <property type="match status" value="1"/>
</dbReference>
<dbReference type="InterPro" id="IPR055344">
    <property type="entry name" value="SecD_SecF_C_bact"/>
</dbReference>
<organism evidence="12 13">
    <name type="scientific">Candidatus Falkowbacteria bacterium CG10_big_fil_rev_8_21_14_0_10_37_18</name>
    <dbReference type="NCBI Taxonomy" id="1974562"/>
    <lineage>
        <taxon>Bacteria</taxon>
        <taxon>Candidatus Falkowiibacteriota</taxon>
    </lineage>
</organism>
<keyword evidence="7 10" id="KW-1133">Transmembrane helix</keyword>
<dbReference type="InterPro" id="IPR000731">
    <property type="entry name" value="SSD"/>
</dbReference>
<comment type="caution">
    <text evidence="12">The sequence shown here is derived from an EMBL/GenBank/DDBJ whole genome shotgun (WGS) entry which is preliminary data.</text>
</comment>
<dbReference type="PRINTS" id="PR01755">
    <property type="entry name" value="SECFTRNLCASE"/>
</dbReference>